<keyword evidence="3" id="KW-1185">Reference proteome</keyword>
<proteinExistence type="predicted"/>
<comment type="caution">
    <text evidence="2">The sequence shown here is derived from an EMBL/GenBank/DDBJ whole genome shotgun (WGS) entry which is preliminary data.</text>
</comment>
<feature type="region of interest" description="Disordered" evidence="1">
    <location>
        <begin position="52"/>
        <end position="179"/>
    </location>
</feature>
<gene>
    <name evidence="2" type="ORF">PCOR1329_LOCUS11530</name>
</gene>
<feature type="region of interest" description="Disordered" evidence="1">
    <location>
        <begin position="1"/>
        <end position="27"/>
    </location>
</feature>
<sequence length="179" mass="18092">MSCSPASTSLSSHPGDSDDLDELPLMVPWRSQKMDDIDSKLAAIEGSLSEARAAHGAPMSRTLTDPGARVASVRSTAPASPHGRSALQAHRKLPAPLGASAPARARGGAASPPSRRGAARRARGGLAEPGAGTHKVVKMRTGPAGPSPGAAPRPGRAEARDADAGPVGKTRTSPPALRD</sequence>
<accession>A0ABN9QFT9</accession>
<evidence type="ECO:0000256" key="1">
    <source>
        <dbReference type="SAM" id="MobiDB-lite"/>
    </source>
</evidence>
<feature type="compositionally biased region" description="Polar residues" evidence="1">
    <location>
        <begin position="1"/>
        <end position="14"/>
    </location>
</feature>
<evidence type="ECO:0000313" key="2">
    <source>
        <dbReference type="EMBL" id="CAK0804849.1"/>
    </source>
</evidence>
<dbReference type="Proteomes" id="UP001189429">
    <property type="component" value="Unassembled WGS sequence"/>
</dbReference>
<feature type="compositionally biased region" description="Low complexity" evidence="1">
    <location>
        <begin position="94"/>
        <end position="116"/>
    </location>
</feature>
<name>A0ABN9QFT9_9DINO</name>
<evidence type="ECO:0000313" key="3">
    <source>
        <dbReference type="Proteomes" id="UP001189429"/>
    </source>
</evidence>
<reference evidence="2" key="1">
    <citation type="submission" date="2023-10" db="EMBL/GenBank/DDBJ databases">
        <authorList>
            <person name="Chen Y."/>
            <person name="Shah S."/>
            <person name="Dougan E. K."/>
            <person name="Thang M."/>
            <person name="Chan C."/>
        </authorList>
    </citation>
    <scope>NUCLEOTIDE SEQUENCE [LARGE SCALE GENOMIC DNA]</scope>
</reference>
<protein>
    <submittedName>
        <fullName evidence="2">Uncharacterized protein</fullName>
    </submittedName>
</protein>
<dbReference type="EMBL" id="CAUYUJ010003335">
    <property type="protein sequence ID" value="CAK0804849.1"/>
    <property type="molecule type" value="Genomic_DNA"/>
</dbReference>
<organism evidence="2 3">
    <name type="scientific">Prorocentrum cordatum</name>
    <dbReference type="NCBI Taxonomy" id="2364126"/>
    <lineage>
        <taxon>Eukaryota</taxon>
        <taxon>Sar</taxon>
        <taxon>Alveolata</taxon>
        <taxon>Dinophyceae</taxon>
        <taxon>Prorocentrales</taxon>
        <taxon>Prorocentraceae</taxon>
        <taxon>Prorocentrum</taxon>
    </lineage>
</organism>